<comment type="caution">
    <text evidence="2">The sequence shown here is derived from an EMBL/GenBank/DDBJ whole genome shotgun (WGS) entry which is preliminary data.</text>
</comment>
<reference evidence="2 3" key="1">
    <citation type="submission" date="2019-12" db="EMBL/GenBank/DDBJ databases">
        <title>Comparative genomics gives insights into the taxonomy of the Azoarcus-Aromatoleum group and reveals separate origins of nif in the plant-associated Azoarcus and non-plant-associated Aromatoleum sub-groups.</title>
        <authorList>
            <person name="Lafos M."/>
            <person name="Maluk M."/>
            <person name="Batista M."/>
            <person name="Junghare M."/>
            <person name="Carmona M."/>
            <person name="Faoro H."/>
            <person name="Cruz L.M."/>
            <person name="Battistoni F."/>
            <person name="De Souza E."/>
            <person name="Pedrosa F."/>
            <person name="Chen W.-M."/>
            <person name="Poole P.S."/>
            <person name="Dixon R.A."/>
            <person name="James E.K."/>
        </authorList>
    </citation>
    <scope>NUCLEOTIDE SEQUENCE [LARGE SCALE GENOMIC DNA]</scope>
    <source>
        <strain evidence="2 3">Td21</strain>
    </source>
</reference>
<dbReference type="GO" id="GO:0008483">
    <property type="term" value="F:transaminase activity"/>
    <property type="evidence" value="ECO:0007669"/>
    <property type="project" value="UniProtKB-KW"/>
</dbReference>
<keyword evidence="2" id="KW-0808">Transferase</keyword>
<evidence type="ECO:0000256" key="1">
    <source>
        <dbReference type="RuleBase" id="RU004508"/>
    </source>
</evidence>
<dbReference type="RefSeq" id="WP_169255755.1">
    <property type="nucleotide sequence ID" value="NZ_WTVN01000011.1"/>
</dbReference>
<dbReference type="PANTHER" id="PTHR30244:SF39">
    <property type="entry name" value="BLR3650 PROTEIN"/>
    <property type="match status" value="1"/>
</dbReference>
<evidence type="ECO:0000313" key="2">
    <source>
        <dbReference type="EMBL" id="NMG43860.1"/>
    </source>
</evidence>
<dbReference type="Pfam" id="PF01041">
    <property type="entry name" value="DegT_DnrJ_EryC1"/>
    <property type="match status" value="1"/>
</dbReference>
<keyword evidence="3" id="KW-1185">Reference proteome</keyword>
<protein>
    <submittedName>
        <fullName evidence="2">Aminotransferase class I/II-fold pyridoxal phosphate-dependent enzyme</fullName>
    </submittedName>
</protein>
<name>A0ABX1PZ02_9RHOO</name>
<dbReference type="SUPFAM" id="SSF53383">
    <property type="entry name" value="PLP-dependent transferases"/>
    <property type="match status" value="1"/>
</dbReference>
<dbReference type="InterPro" id="IPR000653">
    <property type="entry name" value="DegT/StrS_aminotransferase"/>
</dbReference>
<dbReference type="CDD" id="cd00616">
    <property type="entry name" value="AHBA_syn"/>
    <property type="match status" value="1"/>
</dbReference>
<accession>A0ABX1PZ02</accession>
<dbReference type="InterPro" id="IPR015421">
    <property type="entry name" value="PyrdxlP-dep_Trfase_major"/>
</dbReference>
<dbReference type="Proteomes" id="UP000623795">
    <property type="component" value="Unassembled WGS sequence"/>
</dbReference>
<sequence length="382" mass="41361">MNDNWIPLSDPDMSRAEIDAVTAVLGSPRLSAGPRVEAFEDEFADYVGRRYGIAVASGTLGLMLGLRALGLGPGDEVIAPAYGWHQVAHAIAIAGATPVFAEIDYWSGCLAPDKVAQKIGPKTRAILAGNSNGHPAAWNELRQLATAHGLKLVEDSTEAIGSRYQGRLVGGFGDFALFDFSQPSALCCGEGGMIVTDDPELASELRYHRSRALDERFSISIAGRVPTQAGISELTAALGLAQLERIDEILARRKKVESHYLGHIQSFEGIKPPYLAPEIDEVHWMLFLVHLGTRFTQSARNQIVDDLATESIEAAAFCNPLHQQYHYTTLGYRRGDLKVTEKIADRALALPFHAHLDEDQVAFIVQTAKDSSVNVGAGAAIY</sequence>
<evidence type="ECO:0000313" key="3">
    <source>
        <dbReference type="Proteomes" id="UP000623795"/>
    </source>
</evidence>
<dbReference type="PIRSF" id="PIRSF000390">
    <property type="entry name" value="PLP_StrS"/>
    <property type="match status" value="1"/>
</dbReference>
<dbReference type="InterPro" id="IPR015424">
    <property type="entry name" value="PyrdxlP-dep_Trfase"/>
</dbReference>
<dbReference type="Gene3D" id="3.40.640.10">
    <property type="entry name" value="Type I PLP-dependent aspartate aminotransferase-like (Major domain)"/>
    <property type="match status" value="1"/>
</dbReference>
<dbReference type="EMBL" id="WTVN01000011">
    <property type="protein sequence ID" value="NMG43860.1"/>
    <property type="molecule type" value="Genomic_DNA"/>
</dbReference>
<dbReference type="InterPro" id="IPR015422">
    <property type="entry name" value="PyrdxlP-dep_Trfase_small"/>
</dbReference>
<organism evidence="2 3">
    <name type="scientific">Aromatoleum toluvorans</name>
    <dbReference type="NCBI Taxonomy" id="92002"/>
    <lineage>
        <taxon>Bacteria</taxon>
        <taxon>Pseudomonadati</taxon>
        <taxon>Pseudomonadota</taxon>
        <taxon>Betaproteobacteria</taxon>
        <taxon>Rhodocyclales</taxon>
        <taxon>Rhodocyclaceae</taxon>
        <taxon>Aromatoleum</taxon>
    </lineage>
</organism>
<comment type="similarity">
    <text evidence="1">Belongs to the DegT/DnrJ/EryC1 family.</text>
</comment>
<gene>
    <name evidence="2" type="ORF">GPA22_08960</name>
</gene>
<dbReference type="Gene3D" id="3.90.1150.10">
    <property type="entry name" value="Aspartate Aminotransferase, domain 1"/>
    <property type="match status" value="1"/>
</dbReference>
<proteinExistence type="inferred from homology"/>
<dbReference type="PANTHER" id="PTHR30244">
    <property type="entry name" value="TRANSAMINASE"/>
    <property type="match status" value="1"/>
</dbReference>
<keyword evidence="2" id="KW-0032">Aminotransferase</keyword>
<keyword evidence="1" id="KW-0663">Pyridoxal phosphate</keyword>